<organism evidence="2 3">
    <name type="scientific">Fonsecaea erecta</name>
    <dbReference type="NCBI Taxonomy" id="1367422"/>
    <lineage>
        <taxon>Eukaryota</taxon>
        <taxon>Fungi</taxon>
        <taxon>Dikarya</taxon>
        <taxon>Ascomycota</taxon>
        <taxon>Pezizomycotina</taxon>
        <taxon>Eurotiomycetes</taxon>
        <taxon>Chaetothyriomycetidae</taxon>
        <taxon>Chaetothyriales</taxon>
        <taxon>Herpotrichiellaceae</taxon>
        <taxon>Fonsecaea</taxon>
    </lineage>
</organism>
<feature type="compositionally biased region" description="Low complexity" evidence="1">
    <location>
        <begin position="130"/>
        <end position="142"/>
    </location>
</feature>
<evidence type="ECO:0000313" key="3">
    <source>
        <dbReference type="Proteomes" id="UP000078343"/>
    </source>
</evidence>
<feature type="compositionally biased region" description="Polar residues" evidence="1">
    <location>
        <begin position="819"/>
        <end position="835"/>
    </location>
</feature>
<sequence length="1049" mass="114500">MANLDLPAFGIRDLNGPTCPPGIVQITASQYDSTIHSQPDAVLSYIDHDDGELITVGSSLELQQRLEEPVPPSVALVPPAPQSVASLRGARETKENSLVHIFDIRHTGGSLAVWRHHEAYTTKKLRDQESSSSSSRSGTRVSSPHRPSSSGPQPRLTFDTLEKPFSQNILGTTFTLPPQSAPVSDPTMADDGRTKHTSTAQPVIPGEGESLMQTEKAPESASPCPDSQLGPLADFLESTAEGLRKLAEKTRDADTSAVENVLFGFKNILKEAGELGLGLLATIMDQELETIGSNKVETTDRPGSRLEAQQTPRAINNSVTEDKVEVVLQPHVKRFSFGENRSNGVGTTNRSCTRVRGLPFLYSFGATKKPGEENKLKLDVRPAGRFGPVKNRSNGINTTGRPFHEGIPICDDACVPEPSRGEDKVQPDIQPSEKRVSFVETTHPAPPQTTLRSKVYEVKKESSTSEVQTSSLPSSVPPTNNQQPSESPYSMPNLLSPSLPPHNKTGGRTESVGNSIIDSQPSDADVLARFPALKSLGKVTSASRFEDFLAMAGTFRDSMRTKSALSRYPSISQLEECSKANPSIDLDSKTHSDGRWERLYRPPVRPVPQKINAYKKPTVDDEEEPVRSQREESAGKIKAPGLSDTFSWSSYSLPGAWPQPKSEQQSEPKREAPFRKESPATAGPSNIYQGLPQWQSEGNRSSIFGAPPRFIRPDDMIYPRGPVFLRKAQTVSGTNPAARLNGPFDPLAHIPALQPRPQRSQPELSSFDVVTPDIRVKRGFSYRLPQRSQTLHHTDRYKPRDAAPYENPTSRSWEDYLENSRNTTPNSRVAPQTRFSAEPGYRPDPPAPSSLRAPRATRLPSFTGYERPMQLLQQIADQNEHSPSVGSLPSHPQPLETHRPETIRAGPPQVKSASKPSPPLIPAPPPAAVLLPPAPAATNISRSSSILSPIPPAPPHPPGRVEISPPSVSSKKVDECVRALKAMGFGRDDPIEFSRLGIYAAAAEGYVGVAIQLLEDDRAAAKELGKKEHVDISRDLEKEADVEKNPWEE</sequence>
<feature type="region of interest" description="Disordered" evidence="1">
    <location>
        <begin position="171"/>
        <end position="232"/>
    </location>
</feature>
<feature type="region of interest" description="Disordered" evidence="1">
    <location>
        <begin position="879"/>
        <end position="917"/>
    </location>
</feature>
<feature type="compositionally biased region" description="Polar residues" evidence="1">
    <location>
        <begin position="506"/>
        <end position="517"/>
    </location>
</feature>
<protein>
    <submittedName>
        <fullName evidence="2">Uncharacterized protein</fullName>
    </submittedName>
</protein>
<feature type="compositionally biased region" description="Basic and acidic residues" evidence="1">
    <location>
        <begin position="625"/>
        <end position="635"/>
    </location>
</feature>
<feature type="compositionally biased region" description="Basic and acidic residues" evidence="1">
    <location>
        <begin position="664"/>
        <end position="678"/>
    </location>
</feature>
<accession>A0A179A1W8</accession>
<dbReference type="Proteomes" id="UP000078343">
    <property type="component" value="Unassembled WGS sequence"/>
</dbReference>
<dbReference type="RefSeq" id="XP_018698740.1">
    <property type="nucleotide sequence ID" value="XM_018832861.1"/>
</dbReference>
<name>A0A179A1W8_9EURO</name>
<feature type="compositionally biased region" description="Basic and acidic residues" evidence="1">
    <location>
        <begin position="419"/>
        <end position="437"/>
    </location>
</feature>
<feature type="compositionally biased region" description="Polar residues" evidence="1">
    <location>
        <begin position="683"/>
        <end position="702"/>
    </location>
</feature>
<comment type="caution">
    <text evidence="2">The sequence shown here is derived from an EMBL/GenBank/DDBJ whole genome shotgun (WGS) entry which is preliminary data.</text>
</comment>
<keyword evidence="3" id="KW-1185">Reference proteome</keyword>
<feature type="region of interest" description="Disordered" evidence="1">
    <location>
        <begin position="123"/>
        <end position="158"/>
    </location>
</feature>
<feature type="region of interest" description="Disordered" evidence="1">
    <location>
        <begin position="601"/>
        <end position="712"/>
    </location>
</feature>
<dbReference type="OrthoDB" id="193499at2759"/>
<feature type="region of interest" description="Disordered" evidence="1">
    <location>
        <begin position="734"/>
        <end position="767"/>
    </location>
</feature>
<feature type="region of interest" description="Disordered" evidence="1">
    <location>
        <begin position="781"/>
        <end position="855"/>
    </location>
</feature>
<gene>
    <name evidence="2" type="ORF">AYL99_01345</name>
</gene>
<feature type="region of interest" description="Disordered" evidence="1">
    <location>
        <begin position="409"/>
        <end position="517"/>
    </location>
</feature>
<dbReference type="EMBL" id="LVYI01000001">
    <property type="protein sequence ID" value="OAP65373.1"/>
    <property type="molecule type" value="Genomic_DNA"/>
</dbReference>
<evidence type="ECO:0000256" key="1">
    <source>
        <dbReference type="SAM" id="MobiDB-lite"/>
    </source>
</evidence>
<evidence type="ECO:0000313" key="2">
    <source>
        <dbReference type="EMBL" id="OAP65373.1"/>
    </source>
</evidence>
<feature type="compositionally biased region" description="Basic and acidic residues" evidence="1">
    <location>
        <begin position="792"/>
        <end position="803"/>
    </location>
</feature>
<proteinExistence type="predicted"/>
<dbReference type="GeneID" id="30005515"/>
<dbReference type="AlphaFoldDB" id="A0A179A1W8"/>
<feature type="compositionally biased region" description="Polar residues" evidence="1">
    <location>
        <begin position="171"/>
        <end position="182"/>
    </location>
</feature>
<feature type="compositionally biased region" description="Basic and acidic residues" evidence="1">
    <location>
        <begin position="454"/>
        <end position="463"/>
    </location>
</feature>
<feature type="compositionally biased region" description="Polar residues" evidence="1">
    <location>
        <begin position="464"/>
        <end position="486"/>
    </location>
</feature>
<feature type="compositionally biased region" description="Low complexity" evidence="1">
    <location>
        <begin position="487"/>
        <end position="497"/>
    </location>
</feature>
<dbReference type="STRING" id="1367422.A0A179A1W8"/>
<reference evidence="2 3" key="1">
    <citation type="submission" date="2016-04" db="EMBL/GenBank/DDBJ databases">
        <title>Draft genome of Fonsecaea erecta CBS 125763.</title>
        <authorList>
            <person name="Weiss V.A."/>
            <person name="Vicente V.A."/>
            <person name="Raittz R.T."/>
            <person name="Moreno L.F."/>
            <person name="De Souza E.M."/>
            <person name="Pedrosa F.O."/>
            <person name="Steffens M.B."/>
            <person name="Faoro H."/>
            <person name="Tadra-Sfeir M.Z."/>
            <person name="Najafzadeh M.J."/>
            <person name="Felipe M.S."/>
            <person name="Teixeira M."/>
            <person name="Sun J."/>
            <person name="Xi L."/>
            <person name="Gomes R."/>
            <person name="De Azevedo C.M."/>
            <person name="Salgado C.G."/>
            <person name="Da Silva M.B."/>
            <person name="Nascimento M.F."/>
            <person name="Queiroz-Telles F."/>
            <person name="Attili D.S."/>
            <person name="Gorbushina A."/>
        </authorList>
    </citation>
    <scope>NUCLEOTIDE SEQUENCE [LARGE SCALE GENOMIC DNA]</scope>
    <source>
        <strain evidence="2 3">CBS 125763</strain>
    </source>
</reference>